<dbReference type="Proteomes" id="UP001328107">
    <property type="component" value="Unassembled WGS sequence"/>
</dbReference>
<reference evidence="2" key="1">
    <citation type="submission" date="2022-10" db="EMBL/GenBank/DDBJ databases">
        <title>Genome assembly of Pristionchus species.</title>
        <authorList>
            <person name="Yoshida K."/>
            <person name="Sommer R.J."/>
        </authorList>
    </citation>
    <scope>NUCLEOTIDE SEQUENCE [LARGE SCALE GENOMIC DNA]</scope>
    <source>
        <strain evidence="2">RS5460</strain>
    </source>
</reference>
<dbReference type="AlphaFoldDB" id="A0AAN5D402"/>
<organism evidence="1 2">
    <name type="scientific">Pristionchus mayeri</name>
    <dbReference type="NCBI Taxonomy" id="1317129"/>
    <lineage>
        <taxon>Eukaryota</taxon>
        <taxon>Metazoa</taxon>
        <taxon>Ecdysozoa</taxon>
        <taxon>Nematoda</taxon>
        <taxon>Chromadorea</taxon>
        <taxon>Rhabditida</taxon>
        <taxon>Rhabditina</taxon>
        <taxon>Diplogasteromorpha</taxon>
        <taxon>Diplogasteroidea</taxon>
        <taxon>Neodiplogasteridae</taxon>
        <taxon>Pristionchus</taxon>
    </lineage>
</organism>
<protein>
    <submittedName>
        <fullName evidence="1">Uncharacterized protein</fullName>
    </submittedName>
</protein>
<accession>A0AAN5D402</accession>
<feature type="non-terminal residue" evidence="1">
    <location>
        <position position="1"/>
    </location>
</feature>
<feature type="non-terminal residue" evidence="1">
    <location>
        <position position="161"/>
    </location>
</feature>
<dbReference type="EMBL" id="BTRK01000005">
    <property type="protein sequence ID" value="GMR55209.1"/>
    <property type="molecule type" value="Genomic_DNA"/>
</dbReference>
<gene>
    <name evidence="1" type="ORF">PMAYCL1PPCAC_25404</name>
</gene>
<evidence type="ECO:0000313" key="1">
    <source>
        <dbReference type="EMBL" id="GMR55209.1"/>
    </source>
</evidence>
<name>A0AAN5D402_9BILA</name>
<proteinExistence type="predicted"/>
<evidence type="ECO:0000313" key="2">
    <source>
        <dbReference type="Proteomes" id="UP001328107"/>
    </source>
</evidence>
<comment type="caution">
    <text evidence="1">The sequence shown here is derived from an EMBL/GenBank/DDBJ whole genome shotgun (WGS) entry which is preliminary data.</text>
</comment>
<sequence length="161" mass="18736">EDEPPALTTDIIRRVIAYANHSVGEIRMVRRQWKHLASEEYSKLNNLPAIDELEISQTICQDLNCIAAEVKIRKGFAFAFKDINKFSYNIDKVTDDMITARRILWEVVLSRETRAFSLFKQINRIVLREMNGRTSYFPDIFRGVRSNSICIIEPKMTTAYT</sequence>
<keyword evidence="2" id="KW-1185">Reference proteome</keyword>